<keyword evidence="1" id="KW-0472">Membrane</keyword>
<accession>A0ABZ0W765</accession>
<dbReference type="RefSeq" id="WP_114791261.1">
    <property type="nucleotide sequence ID" value="NZ_CP139960.1"/>
</dbReference>
<dbReference type="EMBL" id="CP139960">
    <property type="protein sequence ID" value="WQD38509.1"/>
    <property type="molecule type" value="Genomic_DNA"/>
</dbReference>
<feature type="transmembrane region" description="Helical" evidence="1">
    <location>
        <begin position="489"/>
        <end position="513"/>
    </location>
</feature>
<dbReference type="Proteomes" id="UP001325680">
    <property type="component" value="Chromosome"/>
</dbReference>
<organism evidence="2 3">
    <name type="scientific">Niabella yanshanensis</name>
    <dbReference type="NCBI Taxonomy" id="577386"/>
    <lineage>
        <taxon>Bacteria</taxon>
        <taxon>Pseudomonadati</taxon>
        <taxon>Bacteroidota</taxon>
        <taxon>Chitinophagia</taxon>
        <taxon>Chitinophagales</taxon>
        <taxon>Chitinophagaceae</taxon>
        <taxon>Niabella</taxon>
    </lineage>
</organism>
<feature type="transmembrane region" description="Helical" evidence="1">
    <location>
        <begin position="459"/>
        <end position="483"/>
    </location>
</feature>
<feature type="transmembrane region" description="Helical" evidence="1">
    <location>
        <begin position="12"/>
        <end position="36"/>
    </location>
</feature>
<evidence type="ECO:0000313" key="2">
    <source>
        <dbReference type="EMBL" id="WQD38509.1"/>
    </source>
</evidence>
<name>A0ABZ0W765_9BACT</name>
<evidence type="ECO:0000313" key="3">
    <source>
        <dbReference type="Proteomes" id="UP001325680"/>
    </source>
</evidence>
<keyword evidence="1" id="KW-1133">Transmembrane helix</keyword>
<sequence>MNNRNYNIYFHTHTISGIIISAILFVIFFAGSFAFFKSEISNWQKNVSNPAASRYNLDFNTITDSLDQQYGLYGRNVSFYVYPHTPRLGVSVSESKDTTNKAKGGFFYYDIQKHTRADYKESYDLGEFLYRLHFLAQVNSIANLGFPLGYYIAGLVAFIFLFALITGLLLHWNKIVSNFYVFRPWEKLKTVWTDLHTALGVISFPFLLIFAVTGSFFLVSYPLFTQPTAKIQYAGNEDSLNTVLGYGQRKIDFLNQPLRDKADVNYFLQQAAGKWDHTRLSGLQLVNYGDASMEVIIENILPTQQKFVGSGEVIYSAASKQVVESKDPGRPAGYTDVVQNLVYNLHFGNYGGYAVKILYFFLGICGCVVIISGVLIWLTARNKKNIPEKKKRFNEWLTHIYLAVSLAMFPVTAAAFIAVKIYPGGGMAFIYPFYFWSWLVVAVLLSIRKNNYKTNRDCMLSGALIGLAIPIVNGIVTGNWIWITYSKGYSDILLIDLFWIILSAASFTCWWLIVKKQKPVESAGFA</sequence>
<keyword evidence="1" id="KW-0812">Transmembrane</keyword>
<evidence type="ECO:0000256" key="1">
    <source>
        <dbReference type="SAM" id="Phobius"/>
    </source>
</evidence>
<protein>
    <submittedName>
        <fullName evidence="2">PepSY-associated TM helix domain-containing protein</fullName>
    </submittedName>
</protein>
<dbReference type="InterPro" id="IPR005625">
    <property type="entry name" value="PepSY-ass_TM"/>
</dbReference>
<feature type="transmembrane region" description="Helical" evidence="1">
    <location>
        <begin position="428"/>
        <end position="447"/>
    </location>
</feature>
<feature type="transmembrane region" description="Helical" evidence="1">
    <location>
        <begin position="148"/>
        <end position="170"/>
    </location>
</feature>
<feature type="transmembrane region" description="Helical" evidence="1">
    <location>
        <begin position="357"/>
        <end position="379"/>
    </location>
</feature>
<keyword evidence="3" id="KW-1185">Reference proteome</keyword>
<feature type="transmembrane region" description="Helical" evidence="1">
    <location>
        <begin position="400"/>
        <end position="422"/>
    </location>
</feature>
<proteinExistence type="predicted"/>
<gene>
    <name evidence="2" type="ORF">U0035_22815</name>
</gene>
<feature type="transmembrane region" description="Helical" evidence="1">
    <location>
        <begin position="191"/>
        <end position="218"/>
    </location>
</feature>
<dbReference type="PANTHER" id="PTHR34219:SF4">
    <property type="entry name" value="PEPSY DOMAIN-CONTAINING PROTEIN"/>
    <property type="match status" value="1"/>
</dbReference>
<reference evidence="2 3" key="1">
    <citation type="submission" date="2023-12" db="EMBL/GenBank/DDBJ databases">
        <title>Genome sequencing and assembly of bacterial species from a model synthetic community.</title>
        <authorList>
            <person name="Hogle S.L."/>
        </authorList>
    </citation>
    <scope>NUCLEOTIDE SEQUENCE [LARGE SCALE GENOMIC DNA]</scope>
    <source>
        <strain evidence="2 3">HAMBI_3031</strain>
    </source>
</reference>
<dbReference type="Pfam" id="PF03929">
    <property type="entry name" value="PepSY_TM"/>
    <property type="match status" value="1"/>
</dbReference>
<dbReference type="PANTHER" id="PTHR34219">
    <property type="entry name" value="IRON-REGULATED INNER MEMBRANE PROTEIN-RELATED"/>
    <property type="match status" value="1"/>
</dbReference>